<dbReference type="RefSeq" id="WP_168875138.1">
    <property type="nucleotide sequence ID" value="NZ_JABAIA010000005.1"/>
</dbReference>
<evidence type="ECO:0000313" key="2">
    <source>
        <dbReference type="Proteomes" id="UP000570474"/>
    </source>
</evidence>
<dbReference type="EMBL" id="JABAIA010000005">
    <property type="protein sequence ID" value="NLR69176.1"/>
    <property type="molecule type" value="Genomic_DNA"/>
</dbReference>
<organism evidence="1 2">
    <name type="scientific">Chitinophaga varians</name>
    <dbReference type="NCBI Taxonomy" id="2202339"/>
    <lineage>
        <taxon>Bacteria</taxon>
        <taxon>Pseudomonadati</taxon>
        <taxon>Bacteroidota</taxon>
        <taxon>Chitinophagia</taxon>
        <taxon>Chitinophagales</taxon>
        <taxon>Chitinophagaceae</taxon>
        <taxon>Chitinophaga</taxon>
    </lineage>
</organism>
<name>A0A847S2Q5_9BACT</name>
<proteinExistence type="predicted"/>
<dbReference type="Proteomes" id="UP000570474">
    <property type="component" value="Unassembled WGS sequence"/>
</dbReference>
<evidence type="ECO:0000313" key="1">
    <source>
        <dbReference type="EMBL" id="NLR69176.1"/>
    </source>
</evidence>
<dbReference type="AlphaFoldDB" id="A0A847S2Q5"/>
<reference evidence="1 2" key="1">
    <citation type="submission" date="2020-04" db="EMBL/GenBank/DDBJ databases">
        <authorList>
            <person name="Yin C."/>
        </authorList>
    </citation>
    <scope>NUCLEOTIDE SEQUENCE [LARGE SCALE GENOMIC DNA]</scope>
    <source>
        <strain evidence="1 2">Ae27</strain>
    </source>
</reference>
<evidence type="ECO:0008006" key="3">
    <source>
        <dbReference type="Google" id="ProtNLM"/>
    </source>
</evidence>
<comment type="caution">
    <text evidence="1">The sequence shown here is derived from an EMBL/GenBank/DDBJ whole genome shotgun (WGS) entry which is preliminary data.</text>
</comment>
<sequence length="272" mass="30522">MKPSYLAGLCLYAAIGLTSCSKHIYAPNAANVPLLKEKNEFKASITPYNLQTAFALTNNIAIMANGHYVYQVNPGVENYPSDDLFINGDLRGGMGEGAIGFFKPLDPKKRMVFDVFAGGGAGSFRTLASGADAEGVNREDYRLRNRFSKIFIQPSIGFVHPVVEAAFSSRFSCVNFYDTYMGPRAFENDATAKSDFVRIADKPTVFYEPTFTVRAGYKYVKFQSQLLIAVPLTEDNTQYNRMNNYFQPVVFSMGVSVNIAHWYDDFRKDRRR</sequence>
<protein>
    <recommendedName>
        <fullName evidence="3">Outer membrane protein beta-barrel domain-containing protein</fullName>
    </recommendedName>
</protein>
<keyword evidence="2" id="KW-1185">Reference proteome</keyword>
<dbReference type="PROSITE" id="PS51257">
    <property type="entry name" value="PROKAR_LIPOPROTEIN"/>
    <property type="match status" value="1"/>
</dbReference>
<accession>A0A847S2Q5</accession>
<gene>
    <name evidence="1" type="ORF">HGH92_33070</name>
</gene>